<accession>A1VRY9</accession>
<dbReference type="eggNOG" id="COG0438">
    <property type="taxonomic scope" value="Bacteria"/>
</dbReference>
<protein>
    <submittedName>
        <fullName evidence="2">Glycosyl transferase, group 1</fullName>
    </submittedName>
</protein>
<evidence type="ECO:0000313" key="2">
    <source>
        <dbReference type="EMBL" id="ABM38417.1"/>
    </source>
</evidence>
<keyword evidence="2" id="KW-0808">Transferase</keyword>
<evidence type="ECO:0000313" key="3">
    <source>
        <dbReference type="Proteomes" id="UP000000644"/>
    </source>
</evidence>
<dbReference type="HOGENOM" id="CLU_009583_11_2_4"/>
<dbReference type="STRING" id="365044.Pnap_3119"/>
<dbReference type="CAZy" id="GT4">
    <property type="family name" value="Glycosyltransferase Family 4"/>
</dbReference>
<dbReference type="KEGG" id="pna:Pnap_3119"/>
<dbReference type="EMBL" id="CP000529">
    <property type="protein sequence ID" value="ABM38417.1"/>
    <property type="molecule type" value="Genomic_DNA"/>
</dbReference>
<proteinExistence type="predicted"/>
<dbReference type="PANTHER" id="PTHR12526">
    <property type="entry name" value="GLYCOSYLTRANSFERASE"/>
    <property type="match status" value="1"/>
</dbReference>
<evidence type="ECO:0000259" key="1">
    <source>
        <dbReference type="Pfam" id="PF13579"/>
    </source>
</evidence>
<organism evidence="2 3">
    <name type="scientific">Polaromonas naphthalenivorans (strain CJ2)</name>
    <dbReference type="NCBI Taxonomy" id="365044"/>
    <lineage>
        <taxon>Bacteria</taxon>
        <taxon>Pseudomonadati</taxon>
        <taxon>Pseudomonadota</taxon>
        <taxon>Betaproteobacteria</taxon>
        <taxon>Burkholderiales</taxon>
        <taxon>Comamonadaceae</taxon>
        <taxon>Polaromonas</taxon>
    </lineage>
</organism>
<dbReference type="OrthoDB" id="9787293at2"/>
<sequence>MNILLINHYAGSTRHGMEFRPFYLAREWVRAGHRVQIVAASFSHIRARQPELDGAVLEEQIEGIDYRWLVTPGYKGNGAGRVKNMLAFMWALWRDSPRLAREFKPDVVIASSTYPMDIWPARRIARLSKARLVYEVHDLWPLSPMELGGLSRWHPFIIWVQMAEDYAYRHADKVVSMLPKAGQYMCSRGMAPQKFTYVPNGVDEQEWAQPADLPQPVKAALDTLRAKGLPLVGYAGTHGLSNALDVLLDAASQLKGKAEVVIVGTGPDRDALLARVANEDLSNVTMLPAIPKQSVPRFLDGVDIAYIGWHPNPLYRFGISPNKLMDYMMAGKPVVHSVSAGNDPVAEAGCGFTVPPGDAAAVAQAILKLAAMSDAQRKLLGAAGKRFILKNQTYPRLAANFLAATARSASVS</sequence>
<dbReference type="Proteomes" id="UP000000644">
    <property type="component" value="Chromosome"/>
</dbReference>
<dbReference type="GO" id="GO:0016757">
    <property type="term" value="F:glycosyltransferase activity"/>
    <property type="evidence" value="ECO:0007669"/>
    <property type="project" value="UniProtKB-ARBA"/>
</dbReference>
<dbReference type="Gene3D" id="3.40.50.2000">
    <property type="entry name" value="Glycogen Phosphorylase B"/>
    <property type="match status" value="2"/>
</dbReference>
<dbReference type="SUPFAM" id="SSF53756">
    <property type="entry name" value="UDP-Glycosyltransferase/glycogen phosphorylase"/>
    <property type="match status" value="1"/>
</dbReference>
<name>A1VRY9_POLNA</name>
<dbReference type="PANTHER" id="PTHR12526:SF622">
    <property type="entry name" value="GLYCOSYLTRANSFERASE (GROUP I)"/>
    <property type="match status" value="1"/>
</dbReference>
<feature type="domain" description="Glycosyltransferase subfamily 4-like N-terminal" evidence="1">
    <location>
        <begin position="16"/>
        <end position="201"/>
    </location>
</feature>
<gene>
    <name evidence="2" type="ordered locus">Pnap_3119</name>
</gene>
<dbReference type="CDD" id="cd03794">
    <property type="entry name" value="GT4_WbuB-like"/>
    <property type="match status" value="1"/>
</dbReference>
<dbReference type="Pfam" id="PF13692">
    <property type="entry name" value="Glyco_trans_1_4"/>
    <property type="match status" value="1"/>
</dbReference>
<keyword evidence="3" id="KW-1185">Reference proteome</keyword>
<dbReference type="RefSeq" id="WP_011802488.1">
    <property type="nucleotide sequence ID" value="NC_008781.1"/>
</dbReference>
<dbReference type="InterPro" id="IPR028098">
    <property type="entry name" value="Glyco_trans_4-like_N"/>
</dbReference>
<dbReference type="AlphaFoldDB" id="A1VRY9"/>
<dbReference type="Pfam" id="PF13579">
    <property type="entry name" value="Glyco_trans_4_4"/>
    <property type="match status" value="1"/>
</dbReference>
<reference evidence="3" key="1">
    <citation type="journal article" date="2009" name="Environ. Microbiol.">
        <title>The genome of Polaromonas naphthalenivorans strain CJ2, isolated from coal tar-contaminated sediment, reveals physiological and metabolic versatility and evolution through extensive horizontal gene transfer.</title>
        <authorList>
            <person name="Yagi J.M."/>
            <person name="Sims D."/>
            <person name="Brettin T."/>
            <person name="Bruce D."/>
            <person name="Madsen E.L."/>
        </authorList>
    </citation>
    <scope>NUCLEOTIDE SEQUENCE [LARGE SCALE GENOMIC DNA]</scope>
    <source>
        <strain evidence="3">CJ2</strain>
    </source>
</reference>